<dbReference type="Pfam" id="PF08235">
    <property type="entry name" value="LNS2"/>
    <property type="match status" value="1"/>
</dbReference>
<keyword evidence="5" id="KW-0378">Hydrolase</keyword>
<organism evidence="8 9">
    <name type="scientific">Himantopus himantopus</name>
    <name type="common">Black-winged stilt</name>
    <name type="synonym">Charadrius himantopus</name>
    <dbReference type="NCBI Taxonomy" id="225398"/>
    <lineage>
        <taxon>Eukaryota</taxon>
        <taxon>Metazoa</taxon>
        <taxon>Chordata</taxon>
        <taxon>Craniata</taxon>
        <taxon>Vertebrata</taxon>
        <taxon>Euteleostomi</taxon>
        <taxon>Archelosauria</taxon>
        <taxon>Archosauria</taxon>
        <taxon>Dinosauria</taxon>
        <taxon>Saurischia</taxon>
        <taxon>Theropoda</taxon>
        <taxon>Coelurosauria</taxon>
        <taxon>Aves</taxon>
        <taxon>Neognathae</taxon>
        <taxon>Neoaves</taxon>
        <taxon>Charadriiformes</taxon>
        <taxon>Recurvirostridae</taxon>
        <taxon>Himantopus</taxon>
    </lineage>
</organism>
<feature type="compositionally biased region" description="Polar residues" evidence="6">
    <location>
        <begin position="121"/>
        <end position="130"/>
    </location>
</feature>
<feature type="compositionally biased region" description="Polar residues" evidence="6">
    <location>
        <begin position="210"/>
        <end position="221"/>
    </location>
</feature>
<evidence type="ECO:0000256" key="1">
    <source>
        <dbReference type="ARBA" id="ARBA00001180"/>
    </source>
</evidence>
<dbReference type="InterPro" id="IPR031703">
    <property type="entry name" value="Lipin_mid"/>
</dbReference>
<keyword evidence="9" id="KW-1185">Reference proteome</keyword>
<feature type="region of interest" description="Disordered" evidence="6">
    <location>
        <begin position="276"/>
        <end position="395"/>
    </location>
</feature>
<gene>
    <name evidence="8" type="primary">Lpin3</name>
    <name evidence="8" type="ORF">HIMHIM_R07512</name>
</gene>
<dbReference type="GO" id="GO:0032869">
    <property type="term" value="P:cellular response to insulin stimulus"/>
    <property type="evidence" value="ECO:0007669"/>
    <property type="project" value="TreeGrafter"/>
</dbReference>
<evidence type="ECO:0000256" key="3">
    <source>
        <dbReference type="ARBA" id="ARBA00005476"/>
    </source>
</evidence>
<dbReference type="GO" id="GO:0008195">
    <property type="term" value="F:phosphatidate phosphatase activity"/>
    <property type="evidence" value="ECO:0007669"/>
    <property type="project" value="UniProtKB-EC"/>
</dbReference>
<dbReference type="GO" id="GO:0019432">
    <property type="term" value="P:triglyceride biosynthetic process"/>
    <property type="evidence" value="ECO:0007669"/>
    <property type="project" value="TreeGrafter"/>
</dbReference>
<protein>
    <recommendedName>
        <fullName evidence="4">phosphatidate phosphatase</fullName>
        <ecNumber evidence="4">3.1.3.4</ecNumber>
    </recommendedName>
</protein>
<evidence type="ECO:0000256" key="6">
    <source>
        <dbReference type="SAM" id="MobiDB-lite"/>
    </source>
</evidence>
<evidence type="ECO:0000256" key="2">
    <source>
        <dbReference type="ARBA" id="ARBA00001946"/>
    </source>
</evidence>
<dbReference type="Pfam" id="PF04571">
    <property type="entry name" value="Lipin_N"/>
    <property type="match status" value="1"/>
</dbReference>
<feature type="compositionally biased region" description="Basic residues" evidence="6">
    <location>
        <begin position="134"/>
        <end position="144"/>
    </location>
</feature>
<name>A0A7L1LFQ1_HIMHI</name>
<feature type="non-terminal residue" evidence="8">
    <location>
        <position position="816"/>
    </location>
</feature>
<evidence type="ECO:0000313" key="8">
    <source>
        <dbReference type="EMBL" id="NXN73810.1"/>
    </source>
</evidence>
<dbReference type="GO" id="GO:0003713">
    <property type="term" value="F:transcription coactivator activity"/>
    <property type="evidence" value="ECO:0007669"/>
    <property type="project" value="TreeGrafter"/>
</dbReference>
<comment type="caution">
    <text evidence="8">The sequence shown here is derived from an EMBL/GenBank/DDBJ whole genome shotgun (WGS) entry which is preliminary data.</text>
</comment>
<dbReference type="PANTHER" id="PTHR12181">
    <property type="entry name" value="LIPIN"/>
    <property type="match status" value="1"/>
</dbReference>
<accession>A0A7L1LFQ1</accession>
<dbReference type="SMART" id="SM00775">
    <property type="entry name" value="LNS2"/>
    <property type="match status" value="1"/>
</dbReference>
<dbReference type="SUPFAM" id="SSF56784">
    <property type="entry name" value="HAD-like"/>
    <property type="match status" value="1"/>
</dbReference>
<dbReference type="AlphaFoldDB" id="A0A7L1LFQ1"/>
<evidence type="ECO:0000259" key="7">
    <source>
        <dbReference type="SMART" id="SM00775"/>
    </source>
</evidence>
<dbReference type="InterPro" id="IPR036412">
    <property type="entry name" value="HAD-like_sf"/>
</dbReference>
<feature type="non-terminal residue" evidence="8">
    <location>
        <position position="1"/>
    </location>
</feature>
<dbReference type="OrthoDB" id="4567at2759"/>
<feature type="region of interest" description="Disordered" evidence="6">
    <location>
        <begin position="92"/>
        <end position="169"/>
    </location>
</feature>
<reference evidence="8 9" key="1">
    <citation type="submission" date="2019-09" db="EMBL/GenBank/DDBJ databases">
        <title>Bird 10,000 Genomes (B10K) Project - Family phase.</title>
        <authorList>
            <person name="Zhang G."/>
        </authorList>
    </citation>
    <scope>NUCLEOTIDE SEQUENCE [LARGE SCALE GENOMIC DNA]</scope>
    <source>
        <strain evidence="8">B10K-DU-002-13</strain>
        <tissue evidence="8">Muscle</tissue>
    </source>
</reference>
<dbReference type="GO" id="GO:0005634">
    <property type="term" value="C:nucleus"/>
    <property type="evidence" value="ECO:0007669"/>
    <property type="project" value="TreeGrafter"/>
</dbReference>
<comment type="similarity">
    <text evidence="3">Belongs to the lipin family.</text>
</comment>
<evidence type="ECO:0000256" key="4">
    <source>
        <dbReference type="ARBA" id="ARBA00012638"/>
    </source>
</evidence>
<comment type="catalytic activity">
    <reaction evidence="1">
        <text>a 1,2-diacyl-sn-glycero-3-phosphate + H2O = a 1,2-diacyl-sn-glycerol + phosphate</text>
        <dbReference type="Rhea" id="RHEA:27429"/>
        <dbReference type="ChEBI" id="CHEBI:15377"/>
        <dbReference type="ChEBI" id="CHEBI:17815"/>
        <dbReference type="ChEBI" id="CHEBI:43474"/>
        <dbReference type="ChEBI" id="CHEBI:58608"/>
        <dbReference type="EC" id="3.1.3.4"/>
    </reaction>
    <physiologicalReaction direction="left-to-right" evidence="1">
        <dbReference type="Rhea" id="RHEA:27430"/>
    </physiologicalReaction>
</comment>
<dbReference type="EC" id="3.1.3.4" evidence="4"/>
<dbReference type="Pfam" id="PF16876">
    <property type="entry name" value="Lipin_mid"/>
    <property type="match status" value="1"/>
</dbReference>
<dbReference type="InterPro" id="IPR007651">
    <property type="entry name" value="Lipin_N"/>
</dbReference>
<dbReference type="InterPro" id="IPR031315">
    <property type="entry name" value="LNS2/PITP"/>
</dbReference>
<dbReference type="PANTHER" id="PTHR12181:SF62">
    <property type="entry name" value="PHOSPHATIDATE PHOSPHATASE LPIN3"/>
    <property type="match status" value="1"/>
</dbReference>
<dbReference type="GO" id="GO:0045944">
    <property type="term" value="P:positive regulation of transcription by RNA polymerase II"/>
    <property type="evidence" value="ECO:0007669"/>
    <property type="project" value="TreeGrafter"/>
</dbReference>
<dbReference type="Proteomes" id="UP000571567">
    <property type="component" value="Unassembled WGS sequence"/>
</dbReference>
<dbReference type="InterPro" id="IPR026058">
    <property type="entry name" value="LIPIN"/>
</dbReference>
<proteinExistence type="inferred from homology"/>
<feature type="domain" description="LNS2/PITP" evidence="7">
    <location>
        <begin position="653"/>
        <end position="808"/>
    </location>
</feature>
<evidence type="ECO:0000256" key="5">
    <source>
        <dbReference type="ARBA" id="ARBA00022801"/>
    </source>
</evidence>
<comment type="cofactor">
    <cofactor evidence="2">
        <name>Mg(2+)</name>
        <dbReference type="ChEBI" id="CHEBI:18420"/>
    </cofactor>
</comment>
<evidence type="ECO:0000313" key="9">
    <source>
        <dbReference type="Proteomes" id="UP000571567"/>
    </source>
</evidence>
<dbReference type="InterPro" id="IPR013209">
    <property type="entry name" value="LNS2"/>
</dbReference>
<feature type="region of interest" description="Disordered" evidence="6">
    <location>
        <begin position="188"/>
        <end position="232"/>
    </location>
</feature>
<sequence>MNYVGQLAETVFVTVKELYRGLNPATLTGCIDVVVVRQPDNSFQCSPFHVRFGKLGVLRSKEKVVDIEINGEPVDLHMKLGDNGEAFFVQESEENEGSIPSRLCTSPIPREDSPEGAAQPSRGQEASSAEATPRKRRRRRRKPKQKEVLDSELEGCEETKSEISMEETCKLPAPSDSVYFSFADIPEEETRSWQSPEMHPYSDGELASMDSPTLSHPSSPKSDSELEIRPQESFALGAESHVQWTWGRLPQTSATAATTVSVTPILVDEANHLVATSEGLGGGPSPAGHKGEPCSSAVSLAEPTPTPQDGNDIPSAVGAESSLEDASAPQKKQEGGESVVPEVQPDTEPFEGAAAPRQVGSEGPEPQLESQRRQGEWVTGSIKRSPHLGPSDVYLEDLPNLDEEQVALYFPRSDTEQSPKPVADPRNPLCVQLSSDLPADSPTDSDPDLMPAIALSLCGGLGGSRQISHEKFMEHIVSYQQFAENPGLIDDPNLVILINKKYYNWAVAAPMVLSLQAFQRNIPESTIDQLVKEKMPKKGSRWWFSWRRREFPAEEVFAVAAVTTNIPSVCRQEEVVSSSDDEPLHPRDMLAVDAPAQKSQPTYKKSLRLSSEQIGRLNLQDGPNEVAFSVTTQYQGTCRCEATIYLWNWDDKVVISDIDGTITKSDALGHILPHLGKDWTHHGIAKLFHKIHLNGYKFLYCSARAIGMAHITKGYLKWVNEQGCALPKGPILLAPSSLFSAFHREVIEKKPEVFKIACLMDIQRLFATKLPFYAAFGNRANDVYAYKQVGLPESRIFTVNPKGELIQELTKNHKST</sequence>
<dbReference type="GO" id="GO:0009062">
    <property type="term" value="P:fatty acid catabolic process"/>
    <property type="evidence" value="ECO:0007669"/>
    <property type="project" value="TreeGrafter"/>
</dbReference>
<dbReference type="EMBL" id="VXBK01009616">
    <property type="protein sequence ID" value="NXN73810.1"/>
    <property type="molecule type" value="Genomic_DNA"/>
</dbReference>
<feature type="compositionally biased region" description="Basic and acidic residues" evidence="6">
    <location>
        <begin position="157"/>
        <end position="169"/>
    </location>
</feature>